<proteinExistence type="predicted"/>
<dbReference type="Pfam" id="PF04860">
    <property type="entry name" value="Phage_portal"/>
    <property type="match status" value="1"/>
</dbReference>
<protein>
    <submittedName>
        <fullName evidence="2">Phage portal protein</fullName>
    </submittedName>
</protein>
<dbReference type="NCBIfam" id="TIGR01537">
    <property type="entry name" value="portal_HK97"/>
    <property type="match status" value="1"/>
</dbReference>
<sequence length="437" mass="47500">MGLFSFLSGRGSATVEKSSAGAPVSGALPILGSTASVAGVQVSQVTAMEVSNVYAAVMQRAKDFARCTPRLFPVEDGRSGEPNKTHPLARILRRPNWVQTWFEFAVQMHVAFILRGNAYAVILRKPDGDPQYLIPVNPDNVLVLEASDGQVFYQVNRSGLFQLAVLRDLPVAIPAEDVLHIRSLSFNMLTGAPTIGLASNTIGIAMALVQQAGRWIAHGARPAGVLQSKKKLTPETAERLRRQWEDLKAGIQNVGKTAILEDEIEWKPMQLTSVDLQFIEQRRLAVEETTHWFGVPLYKLGNLGSLGSVKIDDAEQVYVNGTIMPDIEMWEQKLEMHFGLDDAGLEADFDERNLLRASESVRINNQRLRVMSALATPNECRREEGLPPKPGGDVLMFPVNLGALGSDISGSPADGAGRPDSGTLPDGGNGSKKPETD</sequence>
<evidence type="ECO:0000313" key="2">
    <source>
        <dbReference type="EMBL" id="MDO1582420.1"/>
    </source>
</evidence>
<reference evidence="2" key="1">
    <citation type="journal article" date="2015" name="Int. J. Syst. Evol. Microbiol.">
        <title>Rhizobium oryzicola sp. nov., potential plant-growth-promoting endophytic bacteria isolated from rice roots.</title>
        <authorList>
            <person name="Zhang X.X."/>
            <person name="Gao J.S."/>
            <person name="Cao Y.H."/>
            <person name="Sheirdil R.A."/>
            <person name="Wang X.C."/>
            <person name="Zhang L."/>
        </authorList>
    </citation>
    <scope>NUCLEOTIDE SEQUENCE</scope>
    <source>
        <strain evidence="2">05753</strain>
    </source>
</reference>
<reference evidence="2" key="2">
    <citation type="submission" date="2023-07" db="EMBL/GenBank/DDBJ databases">
        <authorList>
            <person name="Sun H."/>
        </authorList>
    </citation>
    <scope>NUCLEOTIDE SEQUENCE</scope>
    <source>
        <strain evidence="2">05753</strain>
    </source>
</reference>
<comment type="caution">
    <text evidence="2">The sequence shown here is derived from an EMBL/GenBank/DDBJ whole genome shotgun (WGS) entry which is preliminary data.</text>
</comment>
<dbReference type="InterPro" id="IPR006944">
    <property type="entry name" value="Phage/GTA_portal"/>
</dbReference>
<dbReference type="RefSeq" id="WP_302076558.1">
    <property type="nucleotide sequence ID" value="NZ_JAUKWQ010000002.1"/>
</dbReference>
<dbReference type="InterPro" id="IPR006427">
    <property type="entry name" value="Portal_HK97"/>
</dbReference>
<gene>
    <name evidence="2" type="ORF">Q2T52_09940</name>
</gene>
<organism evidence="2 3">
    <name type="scientific">Rhizobium oryzicola</name>
    <dbReference type="NCBI Taxonomy" id="1232668"/>
    <lineage>
        <taxon>Bacteria</taxon>
        <taxon>Pseudomonadati</taxon>
        <taxon>Pseudomonadota</taxon>
        <taxon>Alphaproteobacteria</taxon>
        <taxon>Hyphomicrobiales</taxon>
        <taxon>Rhizobiaceae</taxon>
        <taxon>Rhizobium/Agrobacterium group</taxon>
        <taxon>Rhizobium</taxon>
    </lineage>
</organism>
<evidence type="ECO:0000313" key="3">
    <source>
        <dbReference type="Proteomes" id="UP001169006"/>
    </source>
</evidence>
<feature type="region of interest" description="Disordered" evidence="1">
    <location>
        <begin position="406"/>
        <end position="437"/>
    </location>
</feature>
<name>A0ABT8SVH3_9HYPH</name>
<dbReference type="EMBL" id="JAUKWQ010000002">
    <property type="protein sequence ID" value="MDO1582420.1"/>
    <property type="molecule type" value="Genomic_DNA"/>
</dbReference>
<accession>A0ABT8SVH3</accession>
<dbReference type="Proteomes" id="UP001169006">
    <property type="component" value="Unassembled WGS sequence"/>
</dbReference>
<evidence type="ECO:0000256" key="1">
    <source>
        <dbReference type="SAM" id="MobiDB-lite"/>
    </source>
</evidence>
<keyword evidence="3" id="KW-1185">Reference proteome</keyword>